<dbReference type="Proteomes" id="UP001151699">
    <property type="component" value="Chromosome X"/>
</dbReference>
<proteinExistence type="predicted"/>
<keyword evidence="4" id="KW-1185">Reference proteome</keyword>
<dbReference type="EMBL" id="WJQU01000003">
    <property type="protein sequence ID" value="KAJ6638992.1"/>
    <property type="molecule type" value="Genomic_DNA"/>
</dbReference>
<keyword evidence="2" id="KW-0812">Transmembrane</keyword>
<dbReference type="Gene3D" id="1.20.1070.10">
    <property type="entry name" value="Rhodopsin 7-helix transmembrane proteins"/>
    <property type="match status" value="1"/>
</dbReference>
<feature type="region of interest" description="Disordered" evidence="1">
    <location>
        <begin position="63"/>
        <end position="92"/>
    </location>
</feature>
<name>A0A9Q0MVW0_9DIPT</name>
<evidence type="ECO:0000313" key="3">
    <source>
        <dbReference type="EMBL" id="KAJ6638992.1"/>
    </source>
</evidence>
<comment type="caution">
    <text evidence="3">The sequence shown here is derived from an EMBL/GenBank/DDBJ whole genome shotgun (WGS) entry which is preliminary data.</text>
</comment>
<feature type="transmembrane region" description="Helical" evidence="2">
    <location>
        <begin position="20"/>
        <end position="40"/>
    </location>
</feature>
<evidence type="ECO:0000256" key="2">
    <source>
        <dbReference type="SAM" id="Phobius"/>
    </source>
</evidence>
<evidence type="ECO:0000313" key="4">
    <source>
        <dbReference type="Proteomes" id="UP001151699"/>
    </source>
</evidence>
<evidence type="ECO:0000256" key="1">
    <source>
        <dbReference type="SAM" id="MobiDB-lite"/>
    </source>
</evidence>
<protein>
    <submittedName>
        <fullName evidence="3">Uncharacterized protein</fullName>
    </submittedName>
</protein>
<dbReference type="AlphaFoldDB" id="A0A9Q0MVW0"/>
<feature type="compositionally biased region" description="Polar residues" evidence="1">
    <location>
        <begin position="65"/>
        <end position="81"/>
    </location>
</feature>
<feature type="non-terminal residue" evidence="3">
    <location>
        <position position="1"/>
    </location>
</feature>
<sequence>MVLEETYENTSHFDITFLMFVWMGFLPTVINPCIYGSWMLSRSAKERLRGYFRLSSRRVDKKLQNNENSTENSFTQEITNETCDEPKAMPTE</sequence>
<accession>A0A9Q0MVW0</accession>
<keyword evidence="2" id="KW-1133">Transmembrane helix</keyword>
<gene>
    <name evidence="3" type="ORF">Bhyg_11731</name>
</gene>
<organism evidence="3 4">
    <name type="scientific">Pseudolycoriella hygida</name>
    <dbReference type="NCBI Taxonomy" id="35572"/>
    <lineage>
        <taxon>Eukaryota</taxon>
        <taxon>Metazoa</taxon>
        <taxon>Ecdysozoa</taxon>
        <taxon>Arthropoda</taxon>
        <taxon>Hexapoda</taxon>
        <taxon>Insecta</taxon>
        <taxon>Pterygota</taxon>
        <taxon>Neoptera</taxon>
        <taxon>Endopterygota</taxon>
        <taxon>Diptera</taxon>
        <taxon>Nematocera</taxon>
        <taxon>Sciaroidea</taxon>
        <taxon>Sciaridae</taxon>
        <taxon>Pseudolycoriella</taxon>
    </lineage>
</organism>
<reference evidence="3" key="1">
    <citation type="submission" date="2022-07" db="EMBL/GenBank/DDBJ databases">
        <authorList>
            <person name="Trinca V."/>
            <person name="Uliana J.V.C."/>
            <person name="Torres T.T."/>
            <person name="Ward R.J."/>
            <person name="Monesi N."/>
        </authorList>
    </citation>
    <scope>NUCLEOTIDE SEQUENCE</scope>
    <source>
        <strain evidence="3">HSMRA1968</strain>
        <tissue evidence="3">Whole embryos</tissue>
    </source>
</reference>
<keyword evidence="2" id="KW-0472">Membrane</keyword>
<dbReference type="OrthoDB" id="5975336at2759"/>